<protein>
    <submittedName>
        <fullName evidence="4">Oxidoreductase oxidoreductase</fullName>
    </submittedName>
</protein>
<dbReference type="InterPro" id="IPR006076">
    <property type="entry name" value="FAD-dep_OxRdtase"/>
</dbReference>
<name>A0A0K2ZZT5_9XANT</name>
<proteinExistence type="predicted"/>
<feature type="domain" description="FAD dependent oxidoreductase" evidence="3">
    <location>
        <begin position="89"/>
        <end position="439"/>
    </location>
</feature>
<dbReference type="Gene3D" id="3.30.9.10">
    <property type="entry name" value="D-Amino Acid Oxidase, subunit A, domain 2"/>
    <property type="match status" value="1"/>
</dbReference>
<dbReference type="InterPro" id="IPR036188">
    <property type="entry name" value="FAD/NAD-bd_sf"/>
</dbReference>
<dbReference type="PRINTS" id="PR00420">
    <property type="entry name" value="RNGMNOXGNASE"/>
</dbReference>
<feature type="compositionally biased region" description="Polar residues" evidence="2">
    <location>
        <begin position="64"/>
        <end position="73"/>
    </location>
</feature>
<dbReference type="Proteomes" id="UP000041247">
    <property type="component" value="Unassembled WGS sequence"/>
</dbReference>
<organism evidence="4 5">
    <name type="scientific">Xanthomonas graminis pv. poae</name>
    <dbReference type="NCBI Taxonomy" id="227946"/>
    <lineage>
        <taxon>Bacteria</taxon>
        <taxon>Pseudomonadati</taxon>
        <taxon>Pseudomonadota</taxon>
        <taxon>Gammaproteobacteria</taxon>
        <taxon>Lysobacterales</taxon>
        <taxon>Lysobacteraceae</taxon>
        <taxon>Xanthomonas</taxon>
        <taxon>Xanthomonas translucens group</taxon>
        <taxon>Xanthomonas graminis</taxon>
    </lineage>
</organism>
<gene>
    <name evidence="4" type="ORF">XTPLMG728_2821</name>
</gene>
<sequence>MVLTHGVSGAGTRDPGLGKQKPSIRRLTRCFSSPATRCHDPLSHESRVPSPESRPFHESRVPSPGSSWYTASATPFPPQPPLRGQVRADVCILGAGYTGLSAALALAEAGYQVAIVEAQRVGWGASGRNGGQAIVGYGCEQHTLETLLGHAEARLLFDFSRDGMRLLRERIQRHAIACDWRDGHAHVAIKPRQVRALQAGIAEMAQRYDYPLQWWDRAQLRQHLRSERYLGAMYDPASGHLHPLEYAHGLARAALAAGVRIYEHSPVTALVRGARPMLRTAHGEVQADFAVLAGNAWLRGIAPELESRIMPVGTYIGASAPLGAALAHELIGNDMAVADVNWALDYFRLSRDHRLLFGGRASYSSLPPPGLRGVMTRRMRRVFPQLREVALDYVWGGYVDITRNRAPHWGRLTPNVYFAQGFSGHGVAATGLAGEVIAAAIAGQSQRLDLFARIPHAPFPGGRALRTPLLVAAMSWYKLRDALW</sequence>
<accession>A0A0K2ZZT5</accession>
<dbReference type="GO" id="GO:0016491">
    <property type="term" value="F:oxidoreductase activity"/>
    <property type="evidence" value="ECO:0007669"/>
    <property type="project" value="UniProtKB-KW"/>
</dbReference>
<feature type="compositionally biased region" description="Basic and acidic residues" evidence="2">
    <location>
        <begin position="37"/>
        <end position="47"/>
    </location>
</feature>
<dbReference type="AlphaFoldDB" id="A0A0K2ZZT5"/>
<dbReference type="GO" id="GO:0005737">
    <property type="term" value="C:cytoplasm"/>
    <property type="evidence" value="ECO:0007669"/>
    <property type="project" value="TreeGrafter"/>
</dbReference>
<evidence type="ECO:0000313" key="5">
    <source>
        <dbReference type="Proteomes" id="UP000041247"/>
    </source>
</evidence>
<dbReference type="SUPFAM" id="SSF51905">
    <property type="entry name" value="FAD/NAD(P)-binding domain"/>
    <property type="match status" value="1"/>
</dbReference>
<dbReference type="EMBL" id="CXOK01000095">
    <property type="protein sequence ID" value="CTP91193.1"/>
    <property type="molecule type" value="Genomic_DNA"/>
</dbReference>
<dbReference type="PANTHER" id="PTHR13847">
    <property type="entry name" value="SARCOSINE DEHYDROGENASE-RELATED"/>
    <property type="match status" value="1"/>
</dbReference>
<dbReference type="PANTHER" id="PTHR13847:SF281">
    <property type="entry name" value="FAD DEPENDENT OXIDOREDUCTASE DOMAIN-CONTAINING PROTEIN"/>
    <property type="match status" value="1"/>
</dbReference>
<reference evidence="4 5" key="1">
    <citation type="submission" date="2015-07" db="EMBL/GenBank/DDBJ databases">
        <authorList>
            <person name="Noorani M."/>
        </authorList>
    </citation>
    <scope>NUCLEOTIDE SEQUENCE [LARGE SCALE GENOMIC DNA]</scope>
    <source>
        <strain evidence="4">LMG728</strain>
    </source>
</reference>
<dbReference type="Pfam" id="PF01266">
    <property type="entry name" value="DAO"/>
    <property type="match status" value="1"/>
</dbReference>
<evidence type="ECO:0000313" key="4">
    <source>
        <dbReference type="EMBL" id="CTP91193.1"/>
    </source>
</evidence>
<evidence type="ECO:0000259" key="3">
    <source>
        <dbReference type="Pfam" id="PF01266"/>
    </source>
</evidence>
<evidence type="ECO:0000256" key="1">
    <source>
        <dbReference type="ARBA" id="ARBA00023002"/>
    </source>
</evidence>
<dbReference type="Gene3D" id="3.50.50.60">
    <property type="entry name" value="FAD/NAD(P)-binding domain"/>
    <property type="match status" value="1"/>
</dbReference>
<feature type="region of interest" description="Disordered" evidence="2">
    <location>
        <begin position="1"/>
        <end position="75"/>
    </location>
</feature>
<evidence type="ECO:0000256" key="2">
    <source>
        <dbReference type="SAM" id="MobiDB-lite"/>
    </source>
</evidence>
<keyword evidence="1" id="KW-0560">Oxidoreductase</keyword>